<dbReference type="EMBL" id="JADION010000050">
    <property type="protein sequence ID" value="MBF4103069.1"/>
    <property type="molecule type" value="Genomic_DNA"/>
</dbReference>
<evidence type="ECO:0000313" key="1">
    <source>
        <dbReference type="EMBL" id="MBF4103069.1"/>
    </source>
</evidence>
<name>A0A930Y498_9PAST</name>
<protein>
    <submittedName>
        <fullName evidence="1">Uncharacterized protein</fullName>
    </submittedName>
</protein>
<reference evidence="1" key="1">
    <citation type="submission" date="2020-11" db="EMBL/GenBank/DDBJ databases">
        <title>Gallibacterium anatis 1637, full genome, WGS.</title>
        <authorList>
            <person name="Laishevtcev A.I."/>
            <person name="Yakimova E.A."/>
            <person name="Petkovich D."/>
            <person name="Stepanova T.V."/>
            <person name="Kalendr R.S."/>
            <person name="Rubalsky E.O."/>
            <person name="Zulkarneev E.R."/>
            <person name="Aleshkin A.V."/>
        </authorList>
    </citation>
    <scope>NUCLEOTIDE SEQUENCE</scope>
    <source>
        <strain evidence="1">1637</strain>
    </source>
</reference>
<proteinExistence type="predicted"/>
<gene>
    <name evidence="1" type="ORF">INT80_13940</name>
</gene>
<dbReference type="AlphaFoldDB" id="A0A930Y498"/>
<comment type="caution">
    <text evidence="1">The sequence shown here is derived from an EMBL/GenBank/DDBJ whole genome shotgun (WGS) entry which is preliminary data.</text>
</comment>
<accession>A0A930Y498</accession>
<sequence>MIDANAVAFATDDKNITKDVMAKLALAPAADKNRSSLEYATIPSNLIWRKKSRYS</sequence>
<organism evidence="1">
    <name type="scientific">Gallibacterium anatis</name>
    <dbReference type="NCBI Taxonomy" id="750"/>
    <lineage>
        <taxon>Bacteria</taxon>
        <taxon>Pseudomonadati</taxon>
        <taxon>Pseudomonadota</taxon>
        <taxon>Gammaproteobacteria</taxon>
        <taxon>Pasteurellales</taxon>
        <taxon>Pasteurellaceae</taxon>
        <taxon>Gallibacterium</taxon>
    </lineage>
</organism>